<organism evidence="1 2">
    <name type="scientific">Laccaria amethystina LaAM-08-1</name>
    <dbReference type="NCBI Taxonomy" id="1095629"/>
    <lineage>
        <taxon>Eukaryota</taxon>
        <taxon>Fungi</taxon>
        <taxon>Dikarya</taxon>
        <taxon>Basidiomycota</taxon>
        <taxon>Agaricomycotina</taxon>
        <taxon>Agaricomycetes</taxon>
        <taxon>Agaricomycetidae</taxon>
        <taxon>Agaricales</taxon>
        <taxon>Agaricineae</taxon>
        <taxon>Hydnangiaceae</taxon>
        <taxon>Laccaria</taxon>
    </lineage>
</organism>
<reference evidence="2" key="2">
    <citation type="submission" date="2015-01" db="EMBL/GenBank/DDBJ databases">
        <title>Evolutionary Origins and Diversification of the Mycorrhizal Mutualists.</title>
        <authorList>
            <consortium name="DOE Joint Genome Institute"/>
            <consortium name="Mycorrhizal Genomics Consortium"/>
            <person name="Kohler A."/>
            <person name="Kuo A."/>
            <person name="Nagy L.G."/>
            <person name="Floudas D."/>
            <person name="Copeland A."/>
            <person name="Barry K.W."/>
            <person name="Cichocki N."/>
            <person name="Veneault-Fourrey C."/>
            <person name="LaButti K."/>
            <person name="Lindquist E.A."/>
            <person name="Lipzen A."/>
            <person name="Lundell T."/>
            <person name="Morin E."/>
            <person name="Murat C."/>
            <person name="Riley R."/>
            <person name="Ohm R."/>
            <person name="Sun H."/>
            <person name="Tunlid A."/>
            <person name="Henrissat B."/>
            <person name="Grigoriev I.V."/>
            <person name="Hibbett D.S."/>
            <person name="Martin F."/>
        </authorList>
    </citation>
    <scope>NUCLEOTIDE SEQUENCE [LARGE SCALE GENOMIC DNA]</scope>
    <source>
        <strain evidence="2">LaAM-08-1</strain>
    </source>
</reference>
<evidence type="ECO:0000313" key="1">
    <source>
        <dbReference type="EMBL" id="KIJ96917.1"/>
    </source>
</evidence>
<name>A0A0C9XL92_9AGAR</name>
<reference evidence="1 2" key="1">
    <citation type="submission" date="2014-04" db="EMBL/GenBank/DDBJ databases">
        <authorList>
            <consortium name="DOE Joint Genome Institute"/>
            <person name="Kuo A."/>
            <person name="Kohler A."/>
            <person name="Nagy L.G."/>
            <person name="Floudas D."/>
            <person name="Copeland A."/>
            <person name="Barry K.W."/>
            <person name="Cichocki N."/>
            <person name="Veneault-Fourrey C."/>
            <person name="LaButti K."/>
            <person name="Lindquist E.A."/>
            <person name="Lipzen A."/>
            <person name="Lundell T."/>
            <person name="Morin E."/>
            <person name="Murat C."/>
            <person name="Sun H."/>
            <person name="Tunlid A."/>
            <person name="Henrissat B."/>
            <person name="Grigoriev I.V."/>
            <person name="Hibbett D.S."/>
            <person name="Martin F."/>
            <person name="Nordberg H.P."/>
            <person name="Cantor M.N."/>
            <person name="Hua S.X."/>
        </authorList>
    </citation>
    <scope>NUCLEOTIDE SEQUENCE [LARGE SCALE GENOMIC DNA]</scope>
    <source>
        <strain evidence="1 2">LaAM-08-1</strain>
    </source>
</reference>
<dbReference type="OrthoDB" id="2898509at2759"/>
<proteinExistence type="predicted"/>
<dbReference type="EMBL" id="KN838707">
    <property type="protein sequence ID" value="KIJ96917.1"/>
    <property type="molecule type" value="Genomic_DNA"/>
</dbReference>
<evidence type="ECO:0000313" key="2">
    <source>
        <dbReference type="Proteomes" id="UP000054477"/>
    </source>
</evidence>
<accession>A0A0C9XL92</accession>
<dbReference type="Proteomes" id="UP000054477">
    <property type="component" value="Unassembled WGS sequence"/>
</dbReference>
<protein>
    <submittedName>
        <fullName evidence="1">Uncharacterized protein</fullName>
    </submittedName>
</protein>
<dbReference type="HOGENOM" id="CLU_1337684_0_0_1"/>
<sequence>MYEQMSNTLGMPLPNPLDLAQLVLKADAALDSATSTAASSSNNSGDLLMSTTAAGAARKRALLEADRHEKAAQCFLKLGLAKDLGDWVGKPRAISRSLAPSALSRSATKSRVLEYLVFGQLQDCSGALVVVLRFVRTNILSSAQSTILRTASDCAEYMWHGIFNSTKGAFRIESHGENLGKKRYFGTETQRKKLWEHSWESTKNE</sequence>
<dbReference type="STRING" id="1095629.A0A0C9XL92"/>
<keyword evidence="2" id="KW-1185">Reference proteome</keyword>
<gene>
    <name evidence="1" type="ORF">K443DRAFT_10285</name>
</gene>
<dbReference type="AlphaFoldDB" id="A0A0C9XL92"/>